<sequence>MEMKSTQKWFMPALLFILSYEWIVSSVNKLVAPNYLKGVQDQMSQAESGVQFHPYATLLKSVGLHHAELFASLVLVGEMFVGLTFVMMGILMLKNVVDGPMFNLGGIAAVVAAFMSLNYALLGGDTLFIDPSNAFQQGISIDWLMFAIEVSLSVLWFRSARGITSTHRNHSGSASSASIM</sequence>
<name>A0ABY6Z4Q1_9BACL</name>
<accession>A0ABY6Z4Q1</accession>
<dbReference type="EMBL" id="CP104064">
    <property type="protein sequence ID" value="WAH37749.1"/>
    <property type="molecule type" value="Genomic_DNA"/>
</dbReference>
<evidence type="ECO:0000256" key="1">
    <source>
        <dbReference type="SAM" id="Phobius"/>
    </source>
</evidence>
<keyword evidence="1" id="KW-0472">Membrane</keyword>
<keyword evidence="3" id="KW-1185">Reference proteome</keyword>
<dbReference type="Proteomes" id="UP001164803">
    <property type="component" value="Chromosome"/>
</dbReference>
<evidence type="ECO:0000313" key="2">
    <source>
        <dbReference type="EMBL" id="WAH37749.1"/>
    </source>
</evidence>
<evidence type="ECO:0000313" key="3">
    <source>
        <dbReference type="Proteomes" id="UP001164803"/>
    </source>
</evidence>
<gene>
    <name evidence="2" type="ORF">NZD86_04395</name>
</gene>
<keyword evidence="1" id="KW-0812">Transmembrane</keyword>
<feature type="transmembrane region" description="Helical" evidence="1">
    <location>
        <begin position="102"/>
        <end position="122"/>
    </location>
</feature>
<protein>
    <recommendedName>
        <fullName evidence="4">Thiosulfate dehydrogenase [quinone] large subunit</fullName>
    </recommendedName>
</protein>
<dbReference type="RefSeq" id="WP_268045268.1">
    <property type="nucleotide sequence ID" value="NZ_CP104064.1"/>
</dbReference>
<organism evidence="2 3">
    <name type="scientific">Alicyclobacillus dauci</name>
    <dbReference type="NCBI Taxonomy" id="1475485"/>
    <lineage>
        <taxon>Bacteria</taxon>
        <taxon>Bacillati</taxon>
        <taxon>Bacillota</taxon>
        <taxon>Bacilli</taxon>
        <taxon>Bacillales</taxon>
        <taxon>Alicyclobacillaceae</taxon>
        <taxon>Alicyclobacillus</taxon>
    </lineage>
</organism>
<proteinExistence type="predicted"/>
<feature type="transmembrane region" description="Helical" evidence="1">
    <location>
        <begin position="69"/>
        <end position="90"/>
    </location>
</feature>
<keyword evidence="1" id="KW-1133">Transmembrane helix</keyword>
<evidence type="ECO:0008006" key="4">
    <source>
        <dbReference type="Google" id="ProtNLM"/>
    </source>
</evidence>
<reference evidence="2" key="1">
    <citation type="submission" date="2022-08" db="EMBL/GenBank/DDBJ databases">
        <title>Alicyclobacillus dauci DSM2870, complete genome.</title>
        <authorList>
            <person name="Wang Q."/>
            <person name="Cai R."/>
            <person name="Wang Z."/>
        </authorList>
    </citation>
    <scope>NUCLEOTIDE SEQUENCE</scope>
    <source>
        <strain evidence="2">DSM 28700</strain>
    </source>
</reference>